<dbReference type="EMBL" id="MBLM01000130">
    <property type="protein sequence ID" value="OHV33759.1"/>
    <property type="molecule type" value="Genomic_DNA"/>
</dbReference>
<name>A0A1S1QJJ9_9ACTN</name>
<protein>
    <submittedName>
        <fullName evidence="2">Uncharacterized protein</fullName>
    </submittedName>
</protein>
<dbReference type="AlphaFoldDB" id="A0A1S1QJJ9"/>
<gene>
    <name evidence="2" type="ORF">CC117_05150</name>
</gene>
<evidence type="ECO:0000313" key="2">
    <source>
        <dbReference type="EMBL" id="OHV33759.1"/>
    </source>
</evidence>
<accession>A0A1S1QJJ9</accession>
<evidence type="ECO:0000256" key="1">
    <source>
        <dbReference type="SAM" id="MobiDB-lite"/>
    </source>
</evidence>
<comment type="caution">
    <text evidence="2">The sequence shown here is derived from an EMBL/GenBank/DDBJ whole genome shotgun (WGS) entry which is preliminary data.</text>
</comment>
<keyword evidence="3" id="KW-1185">Reference proteome</keyword>
<dbReference type="Proteomes" id="UP000179627">
    <property type="component" value="Unassembled WGS sequence"/>
</dbReference>
<proteinExistence type="predicted"/>
<organism evidence="2 3">
    <name type="scientific">Parafrankia colletiae</name>
    <dbReference type="NCBI Taxonomy" id="573497"/>
    <lineage>
        <taxon>Bacteria</taxon>
        <taxon>Bacillati</taxon>
        <taxon>Actinomycetota</taxon>
        <taxon>Actinomycetes</taxon>
        <taxon>Frankiales</taxon>
        <taxon>Frankiaceae</taxon>
        <taxon>Parafrankia</taxon>
    </lineage>
</organism>
<sequence>MRRDRWLHPSLPLLPHRRRAAGPPGRQHAVGCDLLTLPDSLAERLIGPCAAAGGTMAAIVRTSLAAREARPPGCRNGGFRPCPEPSRGPVSGFAAGRLAMVPNFAP</sequence>
<reference evidence="3" key="1">
    <citation type="submission" date="2016-07" db="EMBL/GenBank/DDBJ databases">
        <title>Sequence Frankia sp. strain CcI1.17.</title>
        <authorList>
            <person name="Ghodhbane-Gtari F."/>
            <person name="Swanson E."/>
            <person name="Gueddou A."/>
            <person name="Morris K."/>
            <person name="Hezbri K."/>
            <person name="Ktari A."/>
            <person name="Nouioui I."/>
            <person name="Abebe-Akele F."/>
            <person name="Simpson S."/>
            <person name="Thomas K."/>
            <person name="Gtari M."/>
            <person name="Tisa L.S."/>
            <person name="Hurst S."/>
        </authorList>
    </citation>
    <scope>NUCLEOTIDE SEQUENCE [LARGE SCALE GENOMIC DNA]</scope>
    <source>
        <strain evidence="3">Cc1.17</strain>
    </source>
</reference>
<evidence type="ECO:0000313" key="3">
    <source>
        <dbReference type="Proteomes" id="UP000179627"/>
    </source>
</evidence>
<feature type="region of interest" description="Disordered" evidence="1">
    <location>
        <begin position="1"/>
        <end position="27"/>
    </location>
</feature>